<proteinExistence type="inferred from homology"/>
<organism evidence="3 4">
    <name type="scientific">candidate division WWE3 bacterium CG08_land_8_20_14_0_20_41_10</name>
    <dbReference type="NCBI Taxonomy" id="1975085"/>
    <lineage>
        <taxon>Bacteria</taxon>
        <taxon>Katanobacteria</taxon>
    </lineage>
</organism>
<name>A0A2H0XC81_UNCKA</name>
<dbReference type="InterPro" id="IPR000825">
    <property type="entry name" value="SUF_FeS_clus_asmbl_SufBD_core"/>
</dbReference>
<comment type="similarity">
    <text evidence="1">Belongs to the iron-sulfur cluster assembly SufBD family.</text>
</comment>
<evidence type="ECO:0000259" key="2">
    <source>
        <dbReference type="Pfam" id="PF01458"/>
    </source>
</evidence>
<dbReference type="Pfam" id="PF01458">
    <property type="entry name" value="SUFBD_core"/>
    <property type="match status" value="1"/>
</dbReference>
<dbReference type="InterPro" id="IPR037284">
    <property type="entry name" value="SUF_FeS_clus_asmbl_SufBD_sf"/>
</dbReference>
<accession>A0A2H0XC81</accession>
<dbReference type="PANTHER" id="PTHR30508">
    <property type="entry name" value="FES CLUSTER ASSEMBLY PROTEIN SUF"/>
    <property type="match status" value="1"/>
</dbReference>
<reference evidence="4" key="1">
    <citation type="submission" date="2017-09" db="EMBL/GenBank/DDBJ databases">
        <title>Depth-based differentiation of microbial function through sediment-hosted aquifers and enrichment of novel symbionts in the deep terrestrial subsurface.</title>
        <authorList>
            <person name="Probst A.J."/>
            <person name="Ladd B."/>
            <person name="Jarett J.K."/>
            <person name="Geller-Mcgrath D.E."/>
            <person name="Sieber C.M.K."/>
            <person name="Emerson J.B."/>
            <person name="Anantharaman K."/>
            <person name="Thomas B.C."/>
            <person name="Malmstrom R."/>
            <person name="Stieglmeier M."/>
            <person name="Klingl A."/>
            <person name="Woyke T."/>
            <person name="Ryan C.M."/>
            <person name="Banfield J.F."/>
        </authorList>
    </citation>
    <scope>NUCLEOTIDE SEQUENCE [LARGE SCALE GENOMIC DNA]</scope>
</reference>
<dbReference type="InterPro" id="IPR055346">
    <property type="entry name" value="Fe-S_cluster_assembly_SufBD"/>
</dbReference>
<evidence type="ECO:0000256" key="1">
    <source>
        <dbReference type="ARBA" id="ARBA00043967"/>
    </source>
</evidence>
<feature type="domain" description="SUF system FeS cluster assembly SufBD core" evidence="2">
    <location>
        <begin position="31"/>
        <end position="174"/>
    </location>
</feature>
<dbReference type="AlphaFoldDB" id="A0A2H0XC81"/>
<dbReference type="GO" id="GO:0016226">
    <property type="term" value="P:iron-sulfur cluster assembly"/>
    <property type="evidence" value="ECO:0007669"/>
    <property type="project" value="InterPro"/>
</dbReference>
<comment type="caution">
    <text evidence="3">The sequence shown here is derived from an EMBL/GenBank/DDBJ whole genome shotgun (WGS) entry which is preliminary data.</text>
</comment>
<dbReference type="Proteomes" id="UP000231252">
    <property type="component" value="Unassembled WGS sequence"/>
</dbReference>
<evidence type="ECO:0000313" key="3">
    <source>
        <dbReference type="EMBL" id="PIS22512.1"/>
    </source>
</evidence>
<sequence>MKKEIIQFGTTNTLTVSPTEDTVFSIKFNGNERGQKSLIVYLDVPNMSCKIYCGYKVSLGNTIDLITTIIHKAPATNCDTVIRGVLYNGGVSSYQGKVIIEKTAQGSVSRLEDRVLVVGEGTHNHAEPVMQIEANNVVASHASTTGRVDGGQLYYLQSRGLSREESQDLLIDAFLCNSEQSEY</sequence>
<dbReference type="PANTHER" id="PTHR30508:SF1">
    <property type="entry name" value="UPF0051 PROTEIN ABCI8, CHLOROPLASTIC-RELATED"/>
    <property type="match status" value="1"/>
</dbReference>
<gene>
    <name evidence="3" type="ORF">COT50_01490</name>
</gene>
<dbReference type="SUPFAM" id="SSF101960">
    <property type="entry name" value="Stabilizer of iron transporter SufD"/>
    <property type="match status" value="1"/>
</dbReference>
<dbReference type="EMBL" id="PEYU01000026">
    <property type="protein sequence ID" value="PIS22512.1"/>
    <property type="molecule type" value="Genomic_DNA"/>
</dbReference>
<evidence type="ECO:0000313" key="4">
    <source>
        <dbReference type="Proteomes" id="UP000231252"/>
    </source>
</evidence>
<protein>
    <recommendedName>
        <fullName evidence="2">SUF system FeS cluster assembly SufBD core domain-containing protein</fullName>
    </recommendedName>
</protein>